<sequence length="68" mass="8021">MKQRKVYTRSGAISHETLTHSYTHLHAPTPHSTYTVNRFIKSHFLKSPIINRHQHPHPLLAYVHPCWN</sequence>
<gene>
    <name evidence="1" type="ORF">M431DRAFT_361522</name>
</gene>
<dbReference type="Proteomes" id="UP000241690">
    <property type="component" value="Unassembled WGS sequence"/>
</dbReference>
<reference evidence="1 2" key="1">
    <citation type="submission" date="2016-07" db="EMBL/GenBank/DDBJ databases">
        <title>Multiple horizontal gene transfer events from other fungi enriched the ability of initially mycotrophic Trichoderma (Ascomycota) to feed on dead plant biomass.</title>
        <authorList>
            <consortium name="DOE Joint Genome Institute"/>
            <person name="Aerts A."/>
            <person name="Atanasova L."/>
            <person name="Chenthamara K."/>
            <person name="Zhang J."/>
            <person name="Grujic M."/>
            <person name="Henrissat B."/>
            <person name="Kuo A."/>
            <person name="Salamov A."/>
            <person name="Lipzen A."/>
            <person name="Labutti K."/>
            <person name="Barry K."/>
            <person name="Miao Y."/>
            <person name="Rahimi M.J."/>
            <person name="Shen Q."/>
            <person name="Grigoriev I.V."/>
            <person name="Kubicek C.P."/>
            <person name="Druzhinina I.S."/>
        </authorList>
    </citation>
    <scope>NUCLEOTIDE SEQUENCE [LARGE SCALE GENOMIC DNA]</scope>
    <source>
        <strain evidence="1 2">CBS 226.95</strain>
    </source>
</reference>
<keyword evidence="2" id="KW-1185">Reference proteome</keyword>
<organism evidence="1 2">
    <name type="scientific">Trichoderma harzianum CBS 226.95</name>
    <dbReference type="NCBI Taxonomy" id="983964"/>
    <lineage>
        <taxon>Eukaryota</taxon>
        <taxon>Fungi</taxon>
        <taxon>Dikarya</taxon>
        <taxon>Ascomycota</taxon>
        <taxon>Pezizomycotina</taxon>
        <taxon>Sordariomycetes</taxon>
        <taxon>Hypocreomycetidae</taxon>
        <taxon>Hypocreales</taxon>
        <taxon>Hypocreaceae</taxon>
        <taxon>Trichoderma</taxon>
    </lineage>
</organism>
<accession>A0A2T4AMG9</accession>
<proteinExistence type="predicted"/>
<name>A0A2T4AMG9_TRIHA</name>
<evidence type="ECO:0000313" key="2">
    <source>
        <dbReference type="Proteomes" id="UP000241690"/>
    </source>
</evidence>
<evidence type="ECO:0000313" key="1">
    <source>
        <dbReference type="EMBL" id="PTB58253.1"/>
    </source>
</evidence>
<dbReference type="AlphaFoldDB" id="A0A2T4AMG9"/>
<dbReference type="EMBL" id="KZ679677">
    <property type="protein sequence ID" value="PTB58253.1"/>
    <property type="molecule type" value="Genomic_DNA"/>
</dbReference>
<dbReference type="GeneID" id="36623127"/>
<dbReference type="RefSeq" id="XP_024777930.1">
    <property type="nucleotide sequence ID" value="XM_024914562.1"/>
</dbReference>
<protein>
    <submittedName>
        <fullName evidence="1">Uncharacterized protein</fullName>
    </submittedName>
</protein>